<proteinExistence type="predicted"/>
<organism evidence="2 3">
    <name type="scientific">Bowmanella dokdonensis</name>
    <dbReference type="NCBI Taxonomy" id="751969"/>
    <lineage>
        <taxon>Bacteria</taxon>
        <taxon>Pseudomonadati</taxon>
        <taxon>Pseudomonadota</taxon>
        <taxon>Gammaproteobacteria</taxon>
        <taxon>Alteromonadales</taxon>
        <taxon>Alteromonadaceae</taxon>
        <taxon>Bowmanella</taxon>
    </lineage>
</organism>
<feature type="transmembrane region" description="Helical" evidence="1">
    <location>
        <begin position="45"/>
        <end position="65"/>
    </location>
</feature>
<sequence length="78" mass="9351">MSGFFDKANHIKWILRSFYGLCVLLLVLDFLLHRHHYLQIEKIPAFYPLFGFVACVTLVVVAKWMRRLLKRDEDYYDG</sequence>
<evidence type="ECO:0000256" key="1">
    <source>
        <dbReference type="SAM" id="Phobius"/>
    </source>
</evidence>
<comment type="caution">
    <text evidence="2">The sequence shown here is derived from an EMBL/GenBank/DDBJ whole genome shotgun (WGS) entry which is preliminary data.</text>
</comment>
<evidence type="ECO:0000313" key="2">
    <source>
        <dbReference type="EMBL" id="MBN7825008.1"/>
    </source>
</evidence>
<dbReference type="RefSeq" id="WP_206573116.1">
    <property type="nucleotide sequence ID" value="NZ_JAFKCV010000003.1"/>
</dbReference>
<name>A0A939DM50_9ALTE</name>
<gene>
    <name evidence="2" type="ORF">J0A66_07215</name>
</gene>
<dbReference type="Proteomes" id="UP000664654">
    <property type="component" value="Unassembled WGS sequence"/>
</dbReference>
<keyword evidence="1" id="KW-0472">Membrane</keyword>
<accession>A0A939DM50</accession>
<keyword evidence="1" id="KW-1133">Transmembrane helix</keyword>
<evidence type="ECO:0000313" key="3">
    <source>
        <dbReference type="Proteomes" id="UP000664654"/>
    </source>
</evidence>
<reference evidence="2" key="1">
    <citation type="submission" date="2021-03" db="EMBL/GenBank/DDBJ databases">
        <title>novel species isolated from a fishpond in China.</title>
        <authorList>
            <person name="Lu H."/>
            <person name="Cai Z."/>
        </authorList>
    </citation>
    <scope>NUCLEOTIDE SEQUENCE</scope>
    <source>
        <strain evidence="2">JCM 30855</strain>
    </source>
</reference>
<keyword evidence="1" id="KW-0812">Transmembrane</keyword>
<dbReference type="EMBL" id="JAFKCV010000003">
    <property type="protein sequence ID" value="MBN7825008.1"/>
    <property type="molecule type" value="Genomic_DNA"/>
</dbReference>
<dbReference type="AlphaFoldDB" id="A0A939DM50"/>
<protein>
    <submittedName>
        <fullName evidence="2">Uncharacterized protein</fullName>
    </submittedName>
</protein>
<keyword evidence="3" id="KW-1185">Reference proteome</keyword>
<feature type="transmembrane region" description="Helical" evidence="1">
    <location>
        <begin position="13"/>
        <end position="33"/>
    </location>
</feature>